<keyword evidence="5" id="KW-1185">Reference proteome</keyword>
<dbReference type="PANTHER" id="PTHR33744">
    <property type="entry name" value="CARBOHYDRATE DIACID REGULATOR"/>
    <property type="match status" value="1"/>
</dbReference>
<comment type="caution">
    <text evidence="4">The sequence shown here is derived from an EMBL/GenBank/DDBJ whole genome shotgun (WGS) entry which is preliminary data.</text>
</comment>
<dbReference type="InterPro" id="IPR051448">
    <property type="entry name" value="CdaR-like_regulators"/>
</dbReference>
<dbReference type="Pfam" id="PF17853">
    <property type="entry name" value="GGDEF_2"/>
    <property type="match status" value="1"/>
</dbReference>
<reference evidence="4 5" key="1">
    <citation type="submission" date="2018-11" db="EMBL/GenBank/DDBJ databases">
        <title>Genome sequencing of Paenibacillus sp. KCOM 3021 (= ChDC PVNT-B20).</title>
        <authorList>
            <person name="Kook J.-K."/>
            <person name="Park S.-N."/>
            <person name="Lim Y.K."/>
        </authorList>
    </citation>
    <scope>NUCLEOTIDE SEQUENCE [LARGE SCALE GENOMIC DNA]</scope>
    <source>
        <strain evidence="4 5">KCOM 3021</strain>
    </source>
</reference>
<proteinExistence type="inferred from homology"/>
<dbReference type="Gene3D" id="1.10.10.2840">
    <property type="entry name" value="PucR C-terminal helix-turn-helix domain"/>
    <property type="match status" value="1"/>
</dbReference>
<protein>
    <submittedName>
        <fullName evidence="4">PucR family transcriptional regulator</fullName>
    </submittedName>
</protein>
<feature type="domain" description="CdaR GGDEF-like" evidence="3">
    <location>
        <begin position="168"/>
        <end position="295"/>
    </location>
</feature>
<evidence type="ECO:0000259" key="3">
    <source>
        <dbReference type="Pfam" id="PF17853"/>
    </source>
</evidence>
<dbReference type="PANTHER" id="PTHR33744:SF1">
    <property type="entry name" value="DNA-BINDING TRANSCRIPTIONAL ACTIVATOR ADER"/>
    <property type="match status" value="1"/>
</dbReference>
<dbReference type="Gene3D" id="3.30.450.40">
    <property type="match status" value="1"/>
</dbReference>
<dbReference type="InterPro" id="IPR029016">
    <property type="entry name" value="GAF-like_dom_sf"/>
</dbReference>
<dbReference type="Proteomes" id="UP000267017">
    <property type="component" value="Unassembled WGS sequence"/>
</dbReference>
<evidence type="ECO:0000313" key="4">
    <source>
        <dbReference type="EMBL" id="RRJ64050.1"/>
    </source>
</evidence>
<gene>
    <name evidence="4" type="ORF">EHV15_14755</name>
</gene>
<sequence>MPMRREPTLFDFYADNLEMLAETIGEALGRPVTIEDANHRLIAYSSHAPDTDAARLATIVGRRVPDQVISSLWHGGVIRRLLESEQPVRIAAIPDVGLSERVAVAIRSNAAVIGFIWVLQAGKPFTDEEMSLLEAAAVAARNKLVQWPMQRHKEEAAHKDFFWQLLTGHIRTEAHIREKAQNIGIALPPLFHITVLEFTSAIQERQQQQALESFASSGAHCRIVLYVCDKNQLILLSSPTVHKTKAAIVRQLELADGNLRVRLGEPYAGLASGNLYEEYGRLETSYREALLLLQVKRRLPEETARLHYYADLGFYRYLPLIWEEAGKHSFENESLAKLRAYDREHHGELVHTLEVFLAHDSNVKTAADALHIHTNTLNYRLKRIGGIGGIDLTDMEQKVTLYLDFKTEKFGGGRDL</sequence>
<name>A0A3P3U1S2_9BACL</name>
<accession>A0A3P3U1S2</accession>
<evidence type="ECO:0000259" key="2">
    <source>
        <dbReference type="Pfam" id="PF13556"/>
    </source>
</evidence>
<dbReference type="InterPro" id="IPR025736">
    <property type="entry name" value="PucR_C-HTH_dom"/>
</dbReference>
<dbReference type="OrthoDB" id="9792148at2"/>
<dbReference type="InterPro" id="IPR041522">
    <property type="entry name" value="CdaR_GGDEF"/>
</dbReference>
<organism evidence="4 5">
    <name type="scientific">Paenibacillus oralis</name>
    <dbReference type="NCBI Taxonomy" id="2490856"/>
    <lineage>
        <taxon>Bacteria</taxon>
        <taxon>Bacillati</taxon>
        <taxon>Bacillota</taxon>
        <taxon>Bacilli</taxon>
        <taxon>Bacillales</taxon>
        <taxon>Paenibacillaceae</taxon>
        <taxon>Paenibacillus</taxon>
    </lineage>
</organism>
<comment type="similarity">
    <text evidence="1">Belongs to the CdaR family.</text>
</comment>
<evidence type="ECO:0000313" key="5">
    <source>
        <dbReference type="Proteomes" id="UP000267017"/>
    </source>
</evidence>
<feature type="domain" description="PucR C-terminal helix-turn-helix" evidence="2">
    <location>
        <begin position="349"/>
        <end position="406"/>
    </location>
</feature>
<dbReference type="InterPro" id="IPR042070">
    <property type="entry name" value="PucR_C-HTH_sf"/>
</dbReference>
<evidence type="ECO:0000256" key="1">
    <source>
        <dbReference type="ARBA" id="ARBA00006754"/>
    </source>
</evidence>
<dbReference type="EMBL" id="RRCN01000001">
    <property type="protein sequence ID" value="RRJ64050.1"/>
    <property type="molecule type" value="Genomic_DNA"/>
</dbReference>
<dbReference type="AlphaFoldDB" id="A0A3P3U1S2"/>
<dbReference type="Pfam" id="PF13556">
    <property type="entry name" value="HTH_30"/>
    <property type="match status" value="1"/>
</dbReference>